<protein>
    <submittedName>
        <fullName evidence="1">Uncharacterized protein</fullName>
    </submittedName>
</protein>
<reference evidence="1 2" key="1">
    <citation type="submission" date="2015-11" db="EMBL/GenBank/DDBJ databases">
        <title>Evidence for parallel genomic evolution in an endosymbiosis of termite gut flagellates.</title>
        <authorList>
            <person name="Zheng H."/>
        </authorList>
    </citation>
    <scope>NUCLEOTIDE SEQUENCE [LARGE SCALE GENOMIC DNA]</scope>
    <source>
        <strain evidence="1 2">CET450</strain>
    </source>
</reference>
<keyword evidence="2" id="KW-1185">Reference proteome</keyword>
<dbReference type="Proteomes" id="UP000095237">
    <property type="component" value="Unassembled WGS sequence"/>
</dbReference>
<dbReference type="EMBL" id="LNVX01000198">
    <property type="protein sequence ID" value="OEG71513.1"/>
    <property type="molecule type" value="Genomic_DNA"/>
</dbReference>
<proteinExistence type="predicted"/>
<evidence type="ECO:0000313" key="1">
    <source>
        <dbReference type="EMBL" id="OEG71513.1"/>
    </source>
</evidence>
<dbReference type="AlphaFoldDB" id="A0A1E5IN24"/>
<name>A0A1E5IN24_ENDTX</name>
<evidence type="ECO:0000313" key="2">
    <source>
        <dbReference type="Proteomes" id="UP000095237"/>
    </source>
</evidence>
<gene>
    <name evidence="1" type="ORF">ATZ36_14345</name>
</gene>
<comment type="caution">
    <text evidence="1">The sequence shown here is derived from an EMBL/GenBank/DDBJ whole genome shotgun (WGS) entry which is preliminary data.</text>
</comment>
<organism evidence="1 2">
    <name type="scientific">Endomicrobium trichonymphae</name>
    <dbReference type="NCBI Taxonomy" id="1408204"/>
    <lineage>
        <taxon>Bacteria</taxon>
        <taxon>Pseudomonadati</taxon>
        <taxon>Elusimicrobiota</taxon>
        <taxon>Endomicrobiia</taxon>
        <taxon>Endomicrobiales</taxon>
        <taxon>Endomicrobiaceae</taxon>
        <taxon>Candidatus Endomicrobiellum</taxon>
    </lineage>
</organism>
<sequence>MNKRKRDWMLRGLCPLNMTEKWFFCRKRSRFRMTLSRWSRQEKVFSLYERTSVSLIAFPVNDREGDIFRC</sequence>
<accession>A0A1E5IN24</accession>